<evidence type="ECO:0000259" key="2">
    <source>
        <dbReference type="Pfam" id="PF13472"/>
    </source>
</evidence>
<evidence type="ECO:0000256" key="1">
    <source>
        <dbReference type="SAM" id="Phobius"/>
    </source>
</evidence>
<dbReference type="RefSeq" id="WP_188378031.1">
    <property type="nucleotide sequence ID" value="NZ_BMEL01000003.1"/>
</dbReference>
<keyword evidence="1" id="KW-0812">Transmembrane</keyword>
<dbReference type="PANTHER" id="PTHR30383">
    <property type="entry name" value="THIOESTERASE 1/PROTEASE 1/LYSOPHOSPHOLIPASE L1"/>
    <property type="match status" value="1"/>
</dbReference>
<keyword evidence="4" id="KW-1185">Reference proteome</keyword>
<accession>A0A917B6X1</accession>
<organism evidence="3 4">
    <name type="scientific">Halobacillus andaensis</name>
    <dbReference type="NCBI Taxonomy" id="1176239"/>
    <lineage>
        <taxon>Bacteria</taxon>
        <taxon>Bacillati</taxon>
        <taxon>Bacillota</taxon>
        <taxon>Bacilli</taxon>
        <taxon>Bacillales</taxon>
        <taxon>Bacillaceae</taxon>
        <taxon>Halobacillus</taxon>
    </lineage>
</organism>
<evidence type="ECO:0000313" key="4">
    <source>
        <dbReference type="Proteomes" id="UP000660110"/>
    </source>
</evidence>
<feature type="transmembrane region" description="Helical" evidence="1">
    <location>
        <begin position="5"/>
        <end position="24"/>
    </location>
</feature>
<keyword evidence="1" id="KW-0472">Membrane</keyword>
<proteinExistence type="predicted"/>
<dbReference type="Gene3D" id="3.40.50.1110">
    <property type="entry name" value="SGNH hydrolase"/>
    <property type="match status" value="1"/>
</dbReference>
<sequence>MKKTLVYTASFIVIIIIGVGLVSWNQSKNASSDETEKMIALGDSLTYGIGDESGHGYVENMEKLLKENKEADIKVENYGIPDQQTDGLLKQVNQTDVKSDLGNADYFILFIGTNDLIESNGGDLTEINEEKIEVGKADYEQNLEEIIEVIRGENEDAPILFLGLYNPYPDSEEIEEEVVEWNDNSQTIVDDYDRIKFISTNDLFKEKSSEYFSDALHPNKKGYDLITEKIVEEYDF</sequence>
<feature type="domain" description="SGNH hydrolase-type esterase" evidence="2">
    <location>
        <begin position="40"/>
        <end position="225"/>
    </location>
</feature>
<dbReference type="Proteomes" id="UP000660110">
    <property type="component" value="Unassembled WGS sequence"/>
</dbReference>
<name>A0A917B6X1_HALAA</name>
<dbReference type="AlphaFoldDB" id="A0A917B6X1"/>
<dbReference type="EMBL" id="BMEL01000003">
    <property type="protein sequence ID" value="GGF26541.1"/>
    <property type="molecule type" value="Genomic_DNA"/>
</dbReference>
<protein>
    <recommendedName>
        <fullName evidence="2">SGNH hydrolase-type esterase domain-containing protein</fullName>
    </recommendedName>
</protein>
<dbReference type="GO" id="GO:0004622">
    <property type="term" value="F:phosphatidylcholine lysophospholipase activity"/>
    <property type="evidence" value="ECO:0007669"/>
    <property type="project" value="TreeGrafter"/>
</dbReference>
<dbReference type="PANTHER" id="PTHR30383:SF27">
    <property type="entry name" value="SPORE GERMINATION LIPASE LIPC"/>
    <property type="match status" value="1"/>
</dbReference>
<gene>
    <name evidence="3" type="ORF">GCM10010954_26990</name>
</gene>
<dbReference type="InterPro" id="IPR036514">
    <property type="entry name" value="SGNH_hydro_sf"/>
</dbReference>
<comment type="caution">
    <text evidence="3">The sequence shown here is derived from an EMBL/GenBank/DDBJ whole genome shotgun (WGS) entry which is preliminary data.</text>
</comment>
<dbReference type="InterPro" id="IPR051532">
    <property type="entry name" value="Ester_Hydrolysis_Enzymes"/>
</dbReference>
<dbReference type="Pfam" id="PF13472">
    <property type="entry name" value="Lipase_GDSL_2"/>
    <property type="match status" value="1"/>
</dbReference>
<keyword evidence="1" id="KW-1133">Transmembrane helix</keyword>
<dbReference type="InterPro" id="IPR013830">
    <property type="entry name" value="SGNH_hydro"/>
</dbReference>
<reference evidence="3" key="2">
    <citation type="submission" date="2020-09" db="EMBL/GenBank/DDBJ databases">
        <authorList>
            <person name="Sun Q."/>
            <person name="Zhou Y."/>
        </authorList>
    </citation>
    <scope>NUCLEOTIDE SEQUENCE</scope>
    <source>
        <strain evidence="3">CGMCC 1.12153</strain>
    </source>
</reference>
<reference evidence="3" key="1">
    <citation type="journal article" date="2014" name="Int. J. Syst. Evol. Microbiol.">
        <title>Complete genome sequence of Corynebacterium casei LMG S-19264T (=DSM 44701T), isolated from a smear-ripened cheese.</title>
        <authorList>
            <consortium name="US DOE Joint Genome Institute (JGI-PGF)"/>
            <person name="Walter F."/>
            <person name="Albersmeier A."/>
            <person name="Kalinowski J."/>
            <person name="Ruckert C."/>
        </authorList>
    </citation>
    <scope>NUCLEOTIDE SEQUENCE</scope>
    <source>
        <strain evidence="3">CGMCC 1.12153</strain>
    </source>
</reference>
<dbReference type="SUPFAM" id="SSF52266">
    <property type="entry name" value="SGNH hydrolase"/>
    <property type="match status" value="1"/>
</dbReference>
<evidence type="ECO:0000313" key="3">
    <source>
        <dbReference type="EMBL" id="GGF26541.1"/>
    </source>
</evidence>